<evidence type="ECO:0000313" key="2">
    <source>
        <dbReference type="EMBL" id="GHC45821.1"/>
    </source>
</evidence>
<keyword evidence="1" id="KW-0732">Signal</keyword>
<protein>
    <submittedName>
        <fullName evidence="2">Uncharacterized protein</fullName>
    </submittedName>
</protein>
<organism evidence="2 3">
    <name type="scientific">Alcaligenes pakistanensis</name>
    <dbReference type="NCBI Taxonomy" id="1482717"/>
    <lineage>
        <taxon>Bacteria</taxon>
        <taxon>Pseudomonadati</taxon>
        <taxon>Pseudomonadota</taxon>
        <taxon>Betaproteobacteria</taxon>
        <taxon>Burkholderiales</taxon>
        <taxon>Alcaligenaceae</taxon>
        <taxon>Alcaligenes</taxon>
    </lineage>
</organism>
<accession>A0A8H9M591</accession>
<evidence type="ECO:0000256" key="1">
    <source>
        <dbReference type="SAM" id="SignalP"/>
    </source>
</evidence>
<dbReference type="RefSeq" id="WP_229841123.1">
    <property type="nucleotide sequence ID" value="NZ_BMZN01000002.1"/>
</dbReference>
<evidence type="ECO:0000313" key="3">
    <source>
        <dbReference type="Proteomes" id="UP000608923"/>
    </source>
</evidence>
<dbReference type="AlphaFoldDB" id="A0A8H9M591"/>
<comment type="caution">
    <text evidence="2">The sequence shown here is derived from an EMBL/GenBank/DDBJ whole genome shotgun (WGS) entry which is preliminary data.</text>
</comment>
<feature type="signal peptide" evidence="1">
    <location>
        <begin position="1"/>
        <end position="22"/>
    </location>
</feature>
<reference evidence="3" key="1">
    <citation type="journal article" date="2019" name="Int. J. Syst. Evol. Microbiol.">
        <title>The Global Catalogue of Microorganisms (GCM) 10K type strain sequencing project: providing services to taxonomists for standard genome sequencing and annotation.</title>
        <authorList>
            <consortium name="The Broad Institute Genomics Platform"/>
            <consortium name="The Broad Institute Genome Sequencing Center for Infectious Disease"/>
            <person name="Wu L."/>
            <person name="Ma J."/>
        </authorList>
    </citation>
    <scope>NUCLEOTIDE SEQUENCE [LARGE SCALE GENOMIC DNA]</scope>
    <source>
        <strain evidence="3">KCTC 42083</strain>
    </source>
</reference>
<name>A0A8H9M591_9BURK</name>
<dbReference type="Proteomes" id="UP000608923">
    <property type="component" value="Unassembled WGS sequence"/>
</dbReference>
<keyword evidence="3" id="KW-1185">Reference proteome</keyword>
<sequence>MIKRVLCICGMALMGLPFLASSSELALDEQVVTRYVQSLREILPVLQTVERSEPVWDGALADGLPPLLELAQVERGSELYRQLNNLTQKYGFAGLEQWNALGQHIWLTRLYIQEREDLDMVYEQLDALEVALRDNTRQYSTAELEQLLRTFQESKTHILRLIATRSDVPPVQAHLGDLDAAIATLE</sequence>
<feature type="chain" id="PRO_5034219354" evidence="1">
    <location>
        <begin position="23"/>
        <end position="186"/>
    </location>
</feature>
<proteinExistence type="predicted"/>
<gene>
    <name evidence="2" type="ORF">GCM10010096_16660</name>
</gene>
<dbReference type="EMBL" id="BMZN01000002">
    <property type="protein sequence ID" value="GHC45821.1"/>
    <property type="molecule type" value="Genomic_DNA"/>
</dbReference>